<comment type="subcellular location">
    <subcellularLocation>
        <location evidence="1">Nucleus</location>
    </subcellularLocation>
</comment>
<evidence type="ECO:0000256" key="4">
    <source>
        <dbReference type="ARBA" id="ARBA00022771"/>
    </source>
</evidence>
<feature type="compositionally biased region" description="Basic and acidic residues" evidence="8">
    <location>
        <begin position="56"/>
        <end position="70"/>
    </location>
</feature>
<dbReference type="GO" id="GO:0005634">
    <property type="term" value="C:nucleus"/>
    <property type="evidence" value="ECO:0007669"/>
    <property type="project" value="UniProtKB-SubCell"/>
</dbReference>
<evidence type="ECO:0000313" key="11">
    <source>
        <dbReference type="Proteomes" id="UP001233999"/>
    </source>
</evidence>
<evidence type="ECO:0000256" key="3">
    <source>
        <dbReference type="ARBA" id="ARBA00022737"/>
    </source>
</evidence>
<keyword evidence="3" id="KW-0677">Repeat</keyword>
<keyword evidence="6" id="KW-0539">Nucleus</keyword>
<evidence type="ECO:0000256" key="5">
    <source>
        <dbReference type="ARBA" id="ARBA00022833"/>
    </source>
</evidence>
<dbReference type="PANTHER" id="PTHR24406">
    <property type="entry name" value="TRANSCRIPTIONAL REPRESSOR CTCFL-RELATED"/>
    <property type="match status" value="1"/>
</dbReference>
<gene>
    <name evidence="10" type="ORF">L9F63_018924</name>
</gene>
<feature type="compositionally biased region" description="Acidic residues" evidence="8">
    <location>
        <begin position="71"/>
        <end position="94"/>
    </location>
</feature>
<evidence type="ECO:0000256" key="1">
    <source>
        <dbReference type="ARBA" id="ARBA00004123"/>
    </source>
</evidence>
<keyword evidence="2" id="KW-0479">Metal-binding</keyword>
<dbReference type="PROSITE" id="PS00028">
    <property type="entry name" value="ZINC_FINGER_C2H2_1"/>
    <property type="match status" value="1"/>
</dbReference>
<protein>
    <recommendedName>
        <fullName evidence="9">C2H2-type domain-containing protein</fullName>
    </recommendedName>
</protein>
<reference evidence="10" key="1">
    <citation type="journal article" date="2023" name="IScience">
        <title>Live-bearing cockroach genome reveals convergent evolutionary mechanisms linked to viviparity in insects and beyond.</title>
        <authorList>
            <person name="Fouks B."/>
            <person name="Harrison M.C."/>
            <person name="Mikhailova A.A."/>
            <person name="Marchal E."/>
            <person name="English S."/>
            <person name="Carruthers M."/>
            <person name="Jennings E.C."/>
            <person name="Chiamaka E.L."/>
            <person name="Frigard R.A."/>
            <person name="Pippel M."/>
            <person name="Attardo G.M."/>
            <person name="Benoit J.B."/>
            <person name="Bornberg-Bauer E."/>
            <person name="Tobe S.S."/>
        </authorList>
    </citation>
    <scope>NUCLEOTIDE SEQUENCE</scope>
    <source>
        <strain evidence="10">Stay&amp;Tobe</strain>
    </source>
</reference>
<comment type="caution">
    <text evidence="10">The sequence shown here is derived from an EMBL/GenBank/DDBJ whole genome shotgun (WGS) entry which is preliminary data.</text>
</comment>
<feature type="compositionally biased region" description="Polar residues" evidence="8">
    <location>
        <begin position="461"/>
        <end position="477"/>
    </location>
</feature>
<feature type="domain" description="C2H2-type" evidence="9">
    <location>
        <begin position="251"/>
        <end position="279"/>
    </location>
</feature>
<dbReference type="InterPro" id="IPR050888">
    <property type="entry name" value="ZnF_C2H2-type_TF"/>
</dbReference>
<dbReference type="AlphaFoldDB" id="A0AAD7ZVF7"/>
<feature type="region of interest" description="Disordered" evidence="8">
    <location>
        <begin position="212"/>
        <end position="249"/>
    </location>
</feature>
<dbReference type="InterPro" id="IPR013087">
    <property type="entry name" value="Znf_C2H2_type"/>
</dbReference>
<feature type="region of interest" description="Disordered" evidence="8">
    <location>
        <begin position="54"/>
        <end position="112"/>
    </location>
</feature>
<dbReference type="EMBL" id="JASPKZ010006080">
    <property type="protein sequence ID" value="KAJ9587630.1"/>
    <property type="molecule type" value="Genomic_DNA"/>
</dbReference>
<feature type="compositionally biased region" description="Polar residues" evidence="8">
    <location>
        <begin position="228"/>
        <end position="249"/>
    </location>
</feature>
<evidence type="ECO:0000256" key="7">
    <source>
        <dbReference type="PROSITE-ProRule" id="PRU00042"/>
    </source>
</evidence>
<dbReference type="SMART" id="SM00355">
    <property type="entry name" value="ZnF_C2H2"/>
    <property type="match status" value="6"/>
</dbReference>
<dbReference type="PROSITE" id="PS50157">
    <property type="entry name" value="ZINC_FINGER_C2H2_2"/>
    <property type="match status" value="1"/>
</dbReference>
<feature type="compositionally biased region" description="Basic and acidic residues" evidence="8">
    <location>
        <begin position="480"/>
        <end position="495"/>
    </location>
</feature>
<evidence type="ECO:0000313" key="10">
    <source>
        <dbReference type="EMBL" id="KAJ9587630.1"/>
    </source>
</evidence>
<keyword evidence="4 7" id="KW-0863">Zinc-finger</keyword>
<sequence length="578" mass="66053">MHVYRKVDAPQSPQPTTPKSSGTSQESHLFDTTPLWRRDKQRIRHIRGILLEEEGDVPKPDIVHRPSTEEAEKEEVEDNEEEEEEEVEEEEVSLDEMKKVEEQEDEPRGLYGPYGKPVGGAYYFCTLCNKYRSKLKTCFRDHLYRDLKYNKWVCTHCKLMSCSKITLQKHSAKIHEKDRKPEAIAPLTPNKDIEEWVEAVISTQYMLMKSEKQSPQDSPSLAQPGPSGLSNKISKPTTAETSSSMSSNTGFPCKDCNLKFTLVRSLKCHIRQCHLKEKLWTCEYCHFVTVTEVAIVKHNEAVHPNFEARYSQASKGITLKLDDGFWEREYGLAPGLQTNLSPSPNNPLKKRPRSVTPDLSDDSSSTSLGTGIVGEGYNKCLHCHYCSRSQSDLKYHMMRHWVQKPLKCGYCEFEGIREYEIKKHSLKAHPYLTMQVVENPVPNEPDIRPLQRTKRSKLDTDASSLNASPNKQETVSDAETIERKDEAENSNDSSKHTSENVLIFRCYYCPQRGSQLIQIHEHWNEKHKNPAVGSNGALRPGLPFKYKEVRRDQYLRGQDGGAGRNQAMNVLIVNSVVL</sequence>
<feature type="region of interest" description="Disordered" evidence="8">
    <location>
        <begin position="1"/>
        <end position="36"/>
    </location>
</feature>
<evidence type="ECO:0000256" key="2">
    <source>
        <dbReference type="ARBA" id="ARBA00022723"/>
    </source>
</evidence>
<reference evidence="10" key="2">
    <citation type="submission" date="2023-05" db="EMBL/GenBank/DDBJ databases">
        <authorList>
            <person name="Fouks B."/>
        </authorList>
    </citation>
    <scope>NUCLEOTIDE SEQUENCE</scope>
    <source>
        <strain evidence="10">Stay&amp;Tobe</strain>
        <tissue evidence="10">Testes</tissue>
    </source>
</reference>
<keyword evidence="5" id="KW-0862">Zinc</keyword>
<dbReference type="Gene3D" id="3.30.160.60">
    <property type="entry name" value="Classic Zinc Finger"/>
    <property type="match status" value="2"/>
</dbReference>
<feature type="region of interest" description="Disordered" evidence="8">
    <location>
        <begin position="455"/>
        <end position="495"/>
    </location>
</feature>
<evidence type="ECO:0000256" key="8">
    <source>
        <dbReference type="SAM" id="MobiDB-lite"/>
    </source>
</evidence>
<organism evidence="10 11">
    <name type="scientific">Diploptera punctata</name>
    <name type="common">Pacific beetle cockroach</name>
    <dbReference type="NCBI Taxonomy" id="6984"/>
    <lineage>
        <taxon>Eukaryota</taxon>
        <taxon>Metazoa</taxon>
        <taxon>Ecdysozoa</taxon>
        <taxon>Arthropoda</taxon>
        <taxon>Hexapoda</taxon>
        <taxon>Insecta</taxon>
        <taxon>Pterygota</taxon>
        <taxon>Neoptera</taxon>
        <taxon>Polyneoptera</taxon>
        <taxon>Dictyoptera</taxon>
        <taxon>Blattodea</taxon>
        <taxon>Blaberoidea</taxon>
        <taxon>Blaberidae</taxon>
        <taxon>Diplopterinae</taxon>
        <taxon>Diploptera</taxon>
    </lineage>
</organism>
<keyword evidence="11" id="KW-1185">Reference proteome</keyword>
<dbReference type="GO" id="GO:0008270">
    <property type="term" value="F:zinc ion binding"/>
    <property type="evidence" value="ECO:0007669"/>
    <property type="project" value="UniProtKB-KW"/>
</dbReference>
<dbReference type="Proteomes" id="UP001233999">
    <property type="component" value="Unassembled WGS sequence"/>
</dbReference>
<evidence type="ECO:0000259" key="9">
    <source>
        <dbReference type="PROSITE" id="PS50157"/>
    </source>
</evidence>
<feature type="region of interest" description="Disordered" evidence="8">
    <location>
        <begin position="336"/>
        <end position="367"/>
    </location>
</feature>
<name>A0AAD7ZVF7_DIPPU</name>
<accession>A0AAD7ZVF7</accession>
<evidence type="ECO:0000256" key="6">
    <source>
        <dbReference type="ARBA" id="ARBA00023242"/>
    </source>
</evidence>
<proteinExistence type="predicted"/>